<sequence length="153" mass="16328">MRKILAAVATLGIAGLGVIVPASSAQAQSHCRGVFDNAAAGYFYAFSGYDCYPSIGSTASWDSDWGNSSGPFQGGDTNTATSILNKGTSGMAVQVFNGTGQDWGGGYTCLKRSEEFMTTLVGFKFSSGYDVNDEISSHRWVWEETCKDHFLDS</sequence>
<gene>
    <name evidence="2" type="ORF">ACM01_05985</name>
</gene>
<protein>
    <recommendedName>
        <fullName evidence="4">Secreted protein</fullName>
    </recommendedName>
</protein>
<dbReference type="AlphaFoldDB" id="A0A0J7ZLF3"/>
<dbReference type="OrthoDB" id="4331642at2"/>
<feature type="chain" id="PRO_5009778613" description="Secreted protein" evidence="1">
    <location>
        <begin position="28"/>
        <end position="153"/>
    </location>
</feature>
<dbReference type="Proteomes" id="UP000037432">
    <property type="component" value="Unassembled WGS sequence"/>
</dbReference>
<evidence type="ECO:0000313" key="2">
    <source>
        <dbReference type="EMBL" id="KMS76257.1"/>
    </source>
</evidence>
<dbReference type="EMBL" id="LFNT01000004">
    <property type="protein sequence ID" value="KMS76257.1"/>
    <property type="molecule type" value="Genomic_DNA"/>
</dbReference>
<feature type="signal peptide" evidence="1">
    <location>
        <begin position="1"/>
        <end position="27"/>
    </location>
</feature>
<accession>A0A0J7ZLF3</accession>
<evidence type="ECO:0000313" key="3">
    <source>
        <dbReference type="Proteomes" id="UP000037432"/>
    </source>
</evidence>
<comment type="caution">
    <text evidence="2">The sequence shown here is derived from an EMBL/GenBank/DDBJ whole genome shotgun (WGS) entry which is preliminary data.</text>
</comment>
<dbReference type="RefSeq" id="WP_048580008.1">
    <property type="nucleotide sequence ID" value="NZ_LFNT01000004.1"/>
</dbReference>
<evidence type="ECO:0008006" key="4">
    <source>
        <dbReference type="Google" id="ProtNLM"/>
    </source>
</evidence>
<evidence type="ECO:0000256" key="1">
    <source>
        <dbReference type="SAM" id="SignalP"/>
    </source>
</evidence>
<name>A0A0J7ZLF3_STRVR</name>
<proteinExistence type="predicted"/>
<reference evidence="2 3" key="1">
    <citation type="submission" date="2015-06" db="EMBL/GenBank/DDBJ databases">
        <authorList>
            <person name="Ju K.-S."/>
            <person name="Doroghazi J.R."/>
            <person name="Metcalf W.W."/>
        </authorList>
    </citation>
    <scope>NUCLEOTIDE SEQUENCE [LARGE SCALE GENOMIC DNA]</scope>
    <source>
        <strain evidence="2 3">NRRL 3414</strain>
    </source>
</reference>
<organism evidence="2 3">
    <name type="scientific">Streptomyces viridochromogenes</name>
    <dbReference type="NCBI Taxonomy" id="1938"/>
    <lineage>
        <taxon>Bacteria</taxon>
        <taxon>Bacillati</taxon>
        <taxon>Actinomycetota</taxon>
        <taxon>Actinomycetes</taxon>
        <taxon>Kitasatosporales</taxon>
        <taxon>Streptomycetaceae</taxon>
        <taxon>Streptomyces</taxon>
    </lineage>
</organism>
<keyword evidence="1" id="KW-0732">Signal</keyword>